<dbReference type="Proteomes" id="UP001150941">
    <property type="component" value="Unassembled WGS sequence"/>
</dbReference>
<evidence type="ECO:0000256" key="1">
    <source>
        <dbReference type="ARBA" id="ARBA00022737"/>
    </source>
</evidence>
<dbReference type="AlphaFoldDB" id="A0A9W9N828"/>
<comment type="caution">
    <text evidence="3">The sequence shown here is derived from an EMBL/GenBank/DDBJ whole genome shotgun (WGS) entry which is preliminary data.</text>
</comment>
<dbReference type="PANTHER" id="PTHR10039:SF14">
    <property type="entry name" value="NACHT DOMAIN-CONTAINING PROTEIN"/>
    <property type="match status" value="1"/>
</dbReference>
<proteinExistence type="predicted"/>
<dbReference type="Gene3D" id="1.20.5.340">
    <property type="match status" value="4"/>
</dbReference>
<dbReference type="EMBL" id="JAPQKS010000009">
    <property type="protein sequence ID" value="KAJ5214978.1"/>
    <property type="molecule type" value="Genomic_DNA"/>
</dbReference>
<evidence type="ECO:0000313" key="3">
    <source>
        <dbReference type="EMBL" id="KAJ5214978.1"/>
    </source>
</evidence>
<dbReference type="Pfam" id="PF23397">
    <property type="entry name" value="DUF7104"/>
    <property type="match status" value="9"/>
</dbReference>
<dbReference type="PANTHER" id="PTHR10039">
    <property type="entry name" value="AMELOGENIN"/>
    <property type="match status" value="1"/>
</dbReference>
<reference evidence="3" key="1">
    <citation type="submission" date="2022-11" db="EMBL/GenBank/DDBJ databases">
        <authorList>
            <person name="Petersen C."/>
        </authorList>
    </citation>
    <scope>NUCLEOTIDE SEQUENCE</scope>
    <source>
        <strain evidence="3">IBT 19713</strain>
    </source>
</reference>
<dbReference type="RefSeq" id="XP_058325475.1">
    <property type="nucleotide sequence ID" value="XM_058479952.1"/>
</dbReference>
<gene>
    <name evidence="3" type="ORF">N7468_010657</name>
</gene>
<dbReference type="Pfam" id="PF24883">
    <property type="entry name" value="NPHP3_N"/>
    <property type="match status" value="1"/>
</dbReference>
<dbReference type="InterPro" id="IPR056884">
    <property type="entry name" value="NPHP3-like_N"/>
</dbReference>
<dbReference type="InterPro" id="IPR007111">
    <property type="entry name" value="NACHT_NTPase"/>
</dbReference>
<keyword evidence="1" id="KW-0677">Repeat</keyword>
<feature type="domain" description="NACHT" evidence="2">
    <location>
        <begin position="84"/>
        <end position="233"/>
    </location>
</feature>
<dbReference type="InterPro" id="IPR027417">
    <property type="entry name" value="P-loop_NTPase"/>
</dbReference>
<sequence>MKSTNFPGKNHGLQIGDNYGPINFAPDNCIRDLFVTSPRDDKEALKRKKKRHAAGTCEWILCAKELTAWLGSGPTVGPQSQTAQVLWLHGNPGIGKSTMAIYLTEELPTALSKAGGGTLAYFFCDSGFDTRKTATSVIRGLLYQLIERHEELLNYLLPKYHARGANLFTSFDALWEIFMAMAADPTTGRKYCIIDALDECDRESQKALLQQLEDTFGSREISPNIRILVTSRPYPEIRESLEIFPNKDLASFPQRVKDMDLFIEEKINSLARRKRYTSKVEGQVRRILRDKSEGTFLWVGLACDELEDVPSKDAVRVLQDIPRGLNSLYEKLLEESLKWSETSRDIIWRLLSWVALSLRPLTVSQLSEACELHQEEEDIKTKLQFTYEDIEACRLIIIIQDEKVLLLHKSIKDYLVGTKPSNFIPEFEAHARLAYRCVNILIEQFHRRNKRNSSFLNYASREWPNHARMAKSSFKVQIPQEEFLQIISPSREWWLQQLRSEPFFYYIPGRFSIFHIAGKWGICALVDHASKLEVQKSDKEGTCHVLPVDCVDDSGKIPLSYGAESGYLCVVDAFLSLSGKVTPPVVKAAARNWMNGKAVMELLLDRYGDQITITDEVVKAAAGNQRHGKAVMELLLDRYGDQITITDEVVKAAAGNQRHGKAVMELLLDRCGDQITITNEIVEVAARNGSNGKEVIQLLLDHCGDQITITHKIVEAVARNWRDGKAVLELLLDHCGDQITITHTIVEAVARNWRDGKAVLELLLDRYGDQITITHKIVKAVARNQRHGKAVMGLLLDRYGDQITITDKTVEAAAGNQRHGKAMIELLLDYLGDQLTITDEVVETAASKVGMRRMTKQ</sequence>
<dbReference type="GeneID" id="83207256"/>
<dbReference type="PROSITE" id="PS50837">
    <property type="entry name" value="NACHT"/>
    <property type="match status" value="1"/>
</dbReference>
<reference evidence="3" key="2">
    <citation type="journal article" date="2023" name="IMA Fungus">
        <title>Comparative genomic study of the Penicillium genus elucidates a diverse pangenome and 15 lateral gene transfer events.</title>
        <authorList>
            <person name="Petersen C."/>
            <person name="Sorensen T."/>
            <person name="Nielsen M.R."/>
            <person name="Sondergaard T.E."/>
            <person name="Sorensen J.L."/>
            <person name="Fitzpatrick D.A."/>
            <person name="Frisvad J.C."/>
            <person name="Nielsen K.L."/>
        </authorList>
    </citation>
    <scope>NUCLEOTIDE SEQUENCE</scope>
    <source>
        <strain evidence="3">IBT 19713</strain>
    </source>
</reference>
<dbReference type="Gene3D" id="3.40.50.300">
    <property type="entry name" value="P-loop containing nucleotide triphosphate hydrolases"/>
    <property type="match status" value="1"/>
</dbReference>
<dbReference type="SUPFAM" id="SSF52540">
    <property type="entry name" value="P-loop containing nucleoside triphosphate hydrolases"/>
    <property type="match status" value="1"/>
</dbReference>
<dbReference type="OrthoDB" id="20872at2759"/>
<dbReference type="InterPro" id="IPR055530">
    <property type="entry name" value="DUF7104"/>
</dbReference>
<keyword evidence="4" id="KW-1185">Reference proteome</keyword>
<organism evidence="3 4">
    <name type="scientific">Penicillium chermesinum</name>
    <dbReference type="NCBI Taxonomy" id="63820"/>
    <lineage>
        <taxon>Eukaryota</taxon>
        <taxon>Fungi</taxon>
        <taxon>Dikarya</taxon>
        <taxon>Ascomycota</taxon>
        <taxon>Pezizomycotina</taxon>
        <taxon>Eurotiomycetes</taxon>
        <taxon>Eurotiomycetidae</taxon>
        <taxon>Eurotiales</taxon>
        <taxon>Aspergillaceae</taxon>
        <taxon>Penicillium</taxon>
    </lineage>
</organism>
<evidence type="ECO:0000259" key="2">
    <source>
        <dbReference type="PROSITE" id="PS50837"/>
    </source>
</evidence>
<protein>
    <submittedName>
        <fullName evidence="3">Pfs NACHT and Ankyrin domain protein</fullName>
    </submittedName>
</protein>
<name>A0A9W9N828_9EURO</name>
<evidence type="ECO:0000313" key="4">
    <source>
        <dbReference type="Proteomes" id="UP001150941"/>
    </source>
</evidence>
<accession>A0A9W9N828</accession>